<gene>
    <name evidence="1" type="ORF">MUB52_02295</name>
</gene>
<sequence length="173" mass="19335">MHTRTHHADGIFSTALYSDCGCYRYSLTRVWDGTRPRVNFVMLNPSTADERRNDPTVERCERRARQLGFGAFEVTNIFAWRETDPRALRKAADPVGPENDAILVEAAKRADQVIAAWGVHGVHLARGAAVAELLSGADCVLHHLGTSKAGHPRHPLYLPYAQAPERWDLPVER</sequence>
<dbReference type="InterPro" id="IPR012441">
    <property type="entry name" value="DUF1643"/>
</dbReference>
<protein>
    <submittedName>
        <fullName evidence="1">DUF1643 domain-containing protein</fullName>
    </submittedName>
</protein>
<proteinExistence type="predicted"/>
<organism evidence="1 2">
    <name type="scientific">Roseobacter sinensis</name>
    <dbReference type="NCBI Taxonomy" id="2931391"/>
    <lineage>
        <taxon>Bacteria</taxon>
        <taxon>Pseudomonadati</taxon>
        <taxon>Pseudomonadota</taxon>
        <taxon>Alphaproteobacteria</taxon>
        <taxon>Rhodobacterales</taxon>
        <taxon>Roseobacteraceae</taxon>
        <taxon>Roseobacter</taxon>
    </lineage>
</organism>
<evidence type="ECO:0000313" key="1">
    <source>
        <dbReference type="EMBL" id="MCV3270247.1"/>
    </source>
</evidence>
<name>A0ABT3B9I7_9RHOB</name>
<dbReference type="Proteomes" id="UP001208690">
    <property type="component" value="Unassembled WGS sequence"/>
</dbReference>
<comment type="caution">
    <text evidence="1">The sequence shown here is derived from an EMBL/GenBank/DDBJ whole genome shotgun (WGS) entry which is preliminary data.</text>
</comment>
<keyword evidence="2" id="KW-1185">Reference proteome</keyword>
<dbReference type="RefSeq" id="WP_263842565.1">
    <property type="nucleotide sequence ID" value="NZ_JALIEB010000001.1"/>
</dbReference>
<accession>A0ABT3B9I7</accession>
<reference evidence="1 2" key="1">
    <citation type="submission" date="2022-04" db="EMBL/GenBank/DDBJ databases">
        <title>Roseobacter sp. WL0113 is a bacterium isolated from neritic sediment.</title>
        <authorList>
            <person name="Wang L."/>
            <person name="He W."/>
            <person name="Zhang D.-F."/>
        </authorList>
    </citation>
    <scope>NUCLEOTIDE SEQUENCE [LARGE SCALE GENOMIC DNA]</scope>
    <source>
        <strain evidence="1 2">WL0113</strain>
    </source>
</reference>
<evidence type="ECO:0000313" key="2">
    <source>
        <dbReference type="Proteomes" id="UP001208690"/>
    </source>
</evidence>
<dbReference type="EMBL" id="JALIEB010000001">
    <property type="protein sequence ID" value="MCV3270247.1"/>
    <property type="molecule type" value="Genomic_DNA"/>
</dbReference>
<dbReference type="Pfam" id="PF07799">
    <property type="entry name" value="DUF1643"/>
    <property type="match status" value="1"/>
</dbReference>